<name>A0ABY7AY81_9PSEU</name>
<dbReference type="PANTHER" id="PTHR23508:SF10">
    <property type="entry name" value="CARBOXYLIC ACID TRANSPORTER PROTEIN HOMOLOG"/>
    <property type="match status" value="1"/>
</dbReference>
<reference evidence="7" key="1">
    <citation type="submission" date="2022-11" db="EMBL/GenBank/DDBJ databases">
        <authorList>
            <person name="Mo P."/>
        </authorList>
    </citation>
    <scope>NUCLEOTIDE SEQUENCE</scope>
    <source>
        <strain evidence="7">HUAS 11-8</strain>
    </source>
</reference>
<dbReference type="PROSITE" id="PS50850">
    <property type="entry name" value="MFS"/>
    <property type="match status" value="1"/>
</dbReference>
<evidence type="ECO:0000256" key="3">
    <source>
        <dbReference type="ARBA" id="ARBA00022989"/>
    </source>
</evidence>
<organism evidence="7 8">
    <name type="scientific">Amycolatopsis cynarae</name>
    <dbReference type="NCBI Taxonomy" id="2995223"/>
    <lineage>
        <taxon>Bacteria</taxon>
        <taxon>Bacillati</taxon>
        <taxon>Actinomycetota</taxon>
        <taxon>Actinomycetes</taxon>
        <taxon>Pseudonocardiales</taxon>
        <taxon>Pseudonocardiaceae</taxon>
        <taxon>Amycolatopsis</taxon>
    </lineage>
</organism>
<keyword evidence="3 5" id="KW-1133">Transmembrane helix</keyword>
<feature type="transmembrane region" description="Helical" evidence="5">
    <location>
        <begin position="20"/>
        <end position="38"/>
    </location>
</feature>
<keyword evidence="8" id="KW-1185">Reference proteome</keyword>
<feature type="transmembrane region" description="Helical" evidence="5">
    <location>
        <begin position="176"/>
        <end position="196"/>
    </location>
</feature>
<evidence type="ECO:0000256" key="4">
    <source>
        <dbReference type="ARBA" id="ARBA00023136"/>
    </source>
</evidence>
<feature type="transmembrane region" description="Helical" evidence="5">
    <location>
        <begin position="342"/>
        <end position="365"/>
    </location>
</feature>
<feature type="transmembrane region" description="Helical" evidence="5">
    <location>
        <begin position="146"/>
        <end position="170"/>
    </location>
</feature>
<sequence length="452" mass="47949">MTRIDIHDHLGSARFTRFHFGMLFWACFVITFDMYDLVTYGSVLPVLIKKWAMSKVQAGAIGSYGFFGMMVGAVLFGILADRFGRKRILTASVILFSVATTLCGFASGPATFSIFRTLAGLGIGGILPAVIAMLTDYAPKRLANSMVAIVMCFFSIGGILAAVAALYLIPAFGWQSVYWAAFLPLLFLPFMLKYFFDSPAVLLKRGRLGALRSVLSKADGGADLPADAELEGALAKESGSPVGALFTRRRAVGTVMIWIAFFMCLLMVNGLTTWLPNLMVEAGYALGSSLTFMIVLNAGAIAGTLLLGKLADVWGVKRVLIPMFLIAAVSLALLGFGNRMAVLLLLAAITGACTMGAQNISYSFVSQYYPSFMRSTAIGLASGVGRLGAIAGPTFGGILLTLGLPVETNFLFFAVPGIIAALAFLFVPLTATRIGKGRDGDAAFEEAVTSAP</sequence>
<feature type="transmembrane region" description="Helical" evidence="5">
    <location>
        <begin position="282"/>
        <end position="307"/>
    </location>
</feature>
<feature type="transmembrane region" description="Helical" evidence="5">
    <location>
        <begin position="58"/>
        <end position="79"/>
    </location>
</feature>
<keyword evidence="4 5" id="KW-0472">Membrane</keyword>
<dbReference type="Pfam" id="PF07690">
    <property type="entry name" value="MFS_1"/>
    <property type="match status" value="1"/>
</dbReference>
<protein>
    <submittedName>
        <fullName evidence="7">Aromatic acid/H+ symport family MFS transporter</fullName>
    </submittedName>
</protein>
<feature type="transmembrane region" description="Helical" evidence="5">
    <location>
        <begin position="377"/>
        <end position="404"/>
    </location>
</feature>
<dbReference type="InterPro" id="IPR036259">
    <property type="entry name" value="MFS_trans_sf"/>
</dbReference>
<dbReference type="InterPro" id="IPR020846">
    <property type="entry name" value="MFS_dom"/>
</dbReference>
<dbReference type="Gene3D" id="1.20.1250.20">
    <property type="entry name" value="MFS general substrate transporter like domains"/>
    <property type="match status" value="1"/>
</dbReference>
<dbReference type="PANTHER" id="PTHR23508">
    <property type="entry name" value="CARBOXYLIC ACID TRANSPORTER PROTEIN HOMOLOG"/>
    <property type="match status" value="1"/>
</dbReference>
<feature type="transmembrane region" description="Helical" evidence="5">
    <location>
        <begin position="88"/>
        <end position="108"/>
    </location>
</feature>
<dbReference type="Proteomes" id="UP001163203">
    <property type="component" value="Chromosome"/>
</dbReference>
<feature type="transmembrane region" description="Helical" evidence="5">
    <location>
        <begin position="410"/>
        <end position="429"/>
    </location>
</feature>
<gene>
    <name evidence="7" type="ORF">ORV05_27465</name>
</gene>
<feature type="domain" description="Major facilitator superfamily (MFS) profile" evidence="6">
    <location>
        <begin position="22"/>
        <end position="432"/>
    </location>
</feature>
<proteinExistence type="predicted"/>
<dbReference type="SUPFAM" id="SSF103473">
    <property type="entry name" value="MFS general substrate transporter"/>
    <property type="match status" value="1"/>
</dbReference>
<keyword evidence="2 5" id="KW-0812">Transmembrane</keyword>
<comment type="subcellular location">
    <subcellularLocation>
        <location evidence="1">Cell membrane</location>
        <topology evidence="1">Multi-pass membrane protein</topology>
    </subcellularLocation>
</comment>
<evidence type="ECO:0000256" key="1">
    <source>
        <dbReference type="ARBA" id="ARBA00004651"/>
    </source>
</evidence>
<dbReference type="CDD" id="cd17365">
    <property type="entry name" value="MFS_PcaK_like"/>
    <property type="match status" value="1"/>
</dbReference>
<evidence type="ECO:0000259" key="6">
    <source>
        <dbReference type="PROSITE" id="PS50850"/>
    </source>
</evidence>
<dbReference type="RefSeq" id="WP_268754892.1">
    <property type="nucleotide sequence ID" value="NZ_CP113836.1"/>
</dbReference>
<feature type="transmembrane region" description="Helical" evidence="5">
    <location>
        <begin position="255"/>
        <end position="276"/>
    </location>
</feature>
<feature type="transmembrane region" description="Helical" evidence="5">
    <location>
        <begin position="319"/>
        <end position="336"/>
    </location>
</feature>
<feature type="transmembrane region" description="Helical" evidence="5">
    <location>
        <begin position="114"/>
        <end position="134"/>
    </location>
</feature>
<evidence type="ECO:0000256" key="2">
    <source>
        <dbReference type="ARBA" id="ARBA00022692"/>
    </source>
</evidence>
<evidence type="ECO:0000256" key="5">
    <source>
        <dbReference type="SAM" id="Phobius"/>
    </source>
</evidence>
<dbReference type="EMBL" id="CP113836">
    <property type="protein sequence ID" value="WAL64670.1"/>
    <property type="molecule type" value="Genomic_DNA"/>
</dbReference>
<dbReference type="InterPro" id="IPR011701">
    <property type="entry name" value="MFS"/>
</dbReference>
<evidence type="ECO:0000313" key="8">
    <source>
        <dbReference type="Proteomes" id="UP001163203"/>
    </source>
</evidence>
<accession>A0ABY7AY81</accession>
<evidence type="ECO:0000313" key="7">
    <source>
        <dbReference type="EMBL" id="WAL64670.1"/>
    </source>
</evidence>